<name>A0A7S2ZYA3_9RHOD</name>
<keyword evidence="1" id="KW-0472">Membrane</keyword>
<evidence type="ECO:0008006" key="4">
    <source>
        <dbReference type="Google" id="ProtNLM"/>
    </source>
</evidence>
<feature type="transmembrane region" description="Helical" evidence="1">
    <location>
        <begin position="7"/>
        <end position="28"/>
    </location>
</feature>
<dbReference type="EMBL" id="HBHW01029127">
    <property type="protein sequence ID" value="CAE0054534.1"/>
    <property type="molecule type" value="Transcribed_RNA"/>
</dbReference>
<dbReference type="Gene3D" id="1.10.3210.10">
    <property type="entry name" value="Hypothetical protein af1432"/>
    <property type="match status" value="1"/>
</dbReference>
<protein>
    <recommendedName>
        <fullName evidence="4">HD domain-containing protein</fullName>
    </recommendedName>
</protein>
<evidence type="ECO:0000313" key="3">
    <source>
        <dbReference type="EMBL" id="CAE0054534.1"/>
    </source>
</evidence>
<accession>A0A7S2ZYA3</accession>
<dbReference type="EMBL" id="HBHW01029125">
    <property type="protein sequence ID" value="CAE0054533.1"/>
    <property type="molecule type" value="Transcribed_RNA"/>
</dbReference>
<gene>
    <name evidence="2" type="ORF">RMAR00112_LOCUS22562</name>
    <name evidence="3" type="ORF">RMAR00112_LOCUS22563</name>
</gene>
<reference evidence="3" key="1">
    <citation type="submission" date="2021-01" db="EMBL/GenBank/DDBJ databases">
        <authorList>
            <person name="Corre E."/>
            <person name="Pelletier E."/>
            <person name="Niang G."/>
            <person name="Scheremetjew M."/>
            <person name="Finn R."/>
            <person name="Kale V."/>
            <person name="Holt S."/>
            <person name="Cochrane G."/>
            <person name="Meng A."/>
            <person name="Brown T."/>
            <person name="Cohen L."/>
        </authorList>
    </citation>
    <scope>NUCLEOTIDE SEQUENCE</scope>
    <source>
        <strain evidence="3">CCMP 769</strain>
    </source>
</reference>
<keyword evidence="1" id="KW-1133">Transmembrane helix</keyword>
<organism evidence="3">
    <name type="scientific">Rhodosorus marinus</name>
    <dbReference type="NCBI Taxonomy" id="101924"/>
    <lineage>
        <taxon>Eukaryota</taxon>
        <taxon>Rhodophyta</taxon>
        <taxon>Stylonematophyceae</taxon>
        <taxon>Stylonematales</taxon>
        <taxon>Stylonemataceae</taxon>
        <taxon>Rhodosorus</taxon>
    </lineage>
</organism>
<evidence type="ECO:0000313" key="2">
    <source>
        <dbReference type="EMBL" id="CAE0054533.1"/>
    </source>
</evidence>
<sequence length="230" mass="25479">MAVFKTTIPYLLGILLAVLGAVIAPLLFPGPASESFSVITDQSELDAHLKSFEESLGNDFDGYRNHCLRVLTYAVHFLKEGSGFDASEVSTALPLLGAAVAYHDIGLWADGELYYIEVSAERAKEALQDKFSAQQIATIHTIIMEHHKITPWHGEDEDLVNAVRKADWLDATLGFVRHGMPTGNIAMTRRALEEAGFHETLMGMFGRLKPSSYNLPHPKGFIEFFGIFRL</sequence>
<proteinExistence type="predicted"/>
<dbReference type="SUPFAM" id="SSF109604">
    <property type="entry name" value="HD-domain/PDEase-like"/>
    <property type="match status" value="1"/>
</dbReference>
<evidence type="ECO:0000256" key="1">
    <source>
        <dbReference type="SAM" id="Phobius"/>
    </source>
</evidence>
<dbReference type="AlphaFoldDB" id="A0A7S2ZYA3"/>
<keyword evidence="1" id="KW-0812">Transmembrane</keyword>